<dbReference type="EMBL" id="JBANAX010000578">
    <property type="protein sequence ID" value="KAL1202348.1"/>
    <property type="molecule type" value="Genomic_DNA"/>
</dbReference>
<dbReference type="PANTHER" id="PTHR31662:SF49">
    <property type="entry name" value="GLABROUS1 ENHANCER-BINDING PROTEIN-RELATED"/>
    <property type="match status" value="1"/>
</dbReference>
<protein>
    <submittedName>
        <fullName evidence="4">GLABROUS1 enhancer-binding protein-like 1</fullName>
    </submittedName>
</protein>
<evidence type="ECO:0000256" key="1">
    <source>
        <dbReference type="ARBA" id="ARBA00010820"/>
    </source>
</evidence>
<dbReference type="GO" id="GO:0010468">
    <property type="term" value="P:regulation of gene expression"/>
    <property type="evidence" value="ECO:0007669"/>
    <property type="project" value="UniProtKB-ARBA"/>
</dbReference>
<evidence type="ECO:0000313" key="4">
    <source>
        <dbReference type="EMBL" id="KAL1202348.1"/>
    </source>
</evidence>
<gene>
    <name evidence="4" type="ORF">V5N11_031865</name>
</gene>
<name>A0ABD1A6A2_CARAN</name>
<feature type="region of interest" description="Disordered" evidence="2">
    <location>
        <begin position="230"/>
        <end position="250"/>
    </location>
</feature>
<organism evidence="4 5">
    <name type="scientific">Cardamine amara subsp. amara</name>
    <dbReference type="NCBI Taxonomy" id="228776"/>
    <lineage>
        <taxon>Eukaryota</taxon>
        <taxon>Viridiplantae</taxon>
        <taxon>Streptophyta</taxon>
        <taxon>Embryophyta</taxon>
        <taxon>Tracheophyta</taxon>
        <taxon>Spermatophyta</taxon>
        <taxon>Magnoliopsida</taxon>
        <taxon>eudicotyledons</taxon>
        <taxon>Gunneridae</taxon>
        <taxon>Pentapetalae</taxon>
        <taxon>rosids</taxon>
        <taxon>malvids</taxon>
        <taxon>Brassicales</taxon>
        <taxon>Brassicaceae</taxon>
        <taxon>Cardamineae</taxon>
        <taxon>Cardamine</taxon>
    </lineage>
</organism>
<feature type="compositionally biased region" description="Basic and acidic residues" evidence="2">
    <location>
        <begin position="295"/>
        <end position="315"/>
    </location>
</feature>
<feature type="compositionally biased region" description="Polar residues" evidence="2">
    <location>
        <begin position="322"/>
        <end position="332"/>
    </location>
</feature>
<feature type="compositionally biased region" description="Basic residues" evidence="2">
    <location>
        <begin position="84"/>
        <end position="94"/>
    </location>
</feature>
<comment type="caution">
    <text evidence="4">The sequence shown here is derived from an EMBL/GenBank/DDBJ whole genome shotgun (WGS) entry which is preliminary data.</text>
</comment>
<accession>A0ABD1A6A2</accession>
<comment type="similarity">
    <text evidence="1">Belongs to the GeBP family.</text>
</comment>
<dbReference type="Pfam" id="PF04504">
    <property type="entry name" value="GeBP-like_DBD"/>
    <property type="match status" value="1"/>
</dbReference>
<dbReference type="AlphaFoldDB" id="A0ABD1A6A2"/>
<dbReference type="InterPro" id="IPR053932">
    <property type="entry name" value="GeBP-like_DBD"/>
</dbReference>
<dbReference type="Proteomes" id="UP001558713">
    <property type="component" value="Unassembled WGS sequence"/>
</dbReference>
<dbReference type="InterPro" id="IPR007592">
    <property type="entry name" value="GEBP"/>
</dbReference>
<feature type="region of interest" description="Disordered" evidence="2">
    <location>
        <begin position="266"/>
        <end position="444"/>
    </location>
</feature>
<proteinExistence type="inferred from homology"/>
<keyword evidence="5" id="KW-1185">Reference proteome</keyword>
<feature type="domain" description="Glabrous enhancer-binding protein-like DBD" evidence="3">
    <location>
        <begin position="100"/>
        <end position="194"/>
    </location>
</feature>
<dbReference type="PANTHER" id="PTHR31662">
    <property type="entry name" value="BNAANNG10740D PROTEIN-RELATED"/>
    <property type="match status" value="1"/>
</dbReference>
<feature type="compositionally biased region" description="Polar residues" evidence="2">
    <location>
        <begin position="235"/>
        <end position="245"/>
    </location>
</feature>
<evidence type="ECO:0000259" key="3">
    <source>
        <dbReference type="Pfam" id="PF04504"/>
    </source>
</evidence>
<sequence length="563" mass="62801">MKNWGTLVYLLEVEIDILIRVPTWKELSNQIIMAMTPKKHLNFSSPCVGDDSDHTPSSSPFVSQGNSPRKRTASEALAKEESKRKKKAKKKKKKMDSPLFKRIWNEEDELLVLKGLVDYRVKSRHEAKIDWDGFYRFLGGFIAAKFSKEHVLSKIRELKRRFLVHLERINKRKDPNFTTSSDSEAFGFSMMLWGPIETEVSDADVDKETFKEQQEEEVTNAEHLIDDGAAKTKENGTAQNAQQSENGEDMLKEQEVAIAEPLHDNGAANITENGDTAGGAQQSKSGEEMLEDHEEVVADPEHFNDNGAAKLHDEVVVDEITENGTAQKAQQSENGEELLKEHEEVTNAEPLNDNGVAKITENKTARKAQQSENSKEHEEVSNAEPLHNNGAAKITGNKTAQKAQKRKNGKEPGEVTNPEPLNDNGAAKITENKTTGKAQKSKNGKEILKEHGEVTNAEPLNDNGAAKIAENGTTAGKESQNEDNELYALRDAFETMMSQGLSDYQKKLQLKKLMNLGTGKRKELSDEWKAICVEEGRLNIKKLRFSAKLAEAASDSYMQPRSC</sequence>
<evidence type="ECO:0000313" key="5">
    <source>
        <dbReference type="Proteomes" id="UP001558713"/>
    </source>
</evidence>
<reference evidence="4 5" key="1">
    <citation type="submission" date="2024-04" db="EMBL/GenBank/DDBJ databases">
        <title>Genome assembly C_amara_ONT_v2.</title>
        <authorList>
            <person name="Yant L."/>
            <person name="Moore C."/>
            <person name="Slenker M."/>
        </authorList>
    </citation>
    <scope>NUCLEOTIDE SEQUENCE [LARGE SCALE GENOMIC DNA]</scope>
    <source>
        <tissue evidence="4">Leaf</tissue>
    </source>
</reference>
<feature type="compositionally biased region" description="Polar residues" evidence="2">
    <location>
        <begin position="55"/>
        <end position="67"/>
    </location>
</feature>
<feature type="region of interest" description="Disordered" evidence="2">
    <location>
        <begin position="45"/>
        <end position="94"/>
    </location>
</feature>
<evidence type="ECO:0000256" key="2">
    <source>
        <dbReference type="SAM" id="MobiDB-lite"/>
    </source>
</evidence>
<feature type="compositionally biased region" description="Polar residues" evidence="2">
    <location>
        <begin position="268"/>
        <end position="284"/>
    </location>
</feature>